<name>A0ABR0SW51_9HYPO</name>
<keyword evidence="3 6" id="KW-0812">Transmembrane</keyword>
<feature type="transmembrane region" description="Helical" evidence="6">
    <location>
        <begin position="124"/>
        <end position="143"/>
    </location>
</feature>
<feature type="transmembrane region" description="Helical" evidence="6">
    <location>
        <begin position="373"/>
        <end position="395"/>
    </location>
</feature>
<accession>A0ABR0SW51</accession>
<evidence type="ECO:0000256" key="6">
    <source>
        <dbReference type="SAM" id="Phobius"/>
    </source>
</evidence>
<dbReference type="EMBL" id="JAVFKD010000002">
    <property type="protein sequence ID" value="KAK5996415.1"/>
    <property type="molecule type" value="Genomic_DNA"/>
</dbReference>
<protein>
    <submittedName>
        <fullName evidence="7">Choline transport protein</fullName>
    </submittedName>
</protein>
<reference evidence="7 8" key="1">
    <citation type="submission" date="2024-01" db="EMBL/GenBank/DDBJ databases">
        <title>Complete genome of Cladobotryum mycophilum ATHUM6906.</title>
        <authorList>
            <person name="Christinaki A.C."/>
            <person name="Myridakis A.I."/>
            <person name="Kouvelis V.N."/>
        </authorList>
    </citation>
    <scope>NUCLEOTIDE SEQUENCE [LARGE SCALE GENOMIC DNA]</scope>
    <source>
        <strain evidence="7 8">ATHUM6906</strain>
    </source>
</reference>
<keyword evidence="5 6" id="KW-0472">Membrane</keyword>
<feature type="transmembrane region" description="Helical" evidence="6">
    <location>
        <begin position="218"/>
        <end position="235"/>
    </location>
</feature>
<feature type="transmembrane region" description="Helical" evidence="6">
    <location>
        <begin position="452"/>
        <end position="474"/>
    </location>
</feature>
<feature type="transmembrane region" description="Helical" evidence="6">
    <location>
        <begin position="182"/>
        <end position="206"/>
    </location>
</feature>
<feature type="transmembrane region" description="Helical" evidence="6">
    <location>
        <begin position="241"/>
        <end position="262"/>
    </location>
</feature>
<organism evidence="7 8">
    <name type="scientific">Cladobotryum mycophilum</name>
    <dbReference type="NCBI Taxonomy" id="491253"/>
    <lineage>
        <taxon>Eukaryota</taxon>
        <taxon>Fungi</taxon>
        <taxon>Dikarya</taxon>
        <taxon>Ascomycota</taxon>
        <taxon>Pezizomycotina</taxon>
        <taxon>Sordariomycetes</taxon>
        <taxon>Hypocreomycetidae</taxon>
        <taxon>Hypocreales</taxon>
        <taxon>Hypocreaceae</taxon>
        <taxon>Cladobotryum</taxon>
    </lineage>
</organism>
<keyword evidence="4 6" id="KW-1133">Transmembrane helix</keyword>
<feature type="transmembrane region" description="Helical" evidence="6">
    <location>
        <begin position="486"/>
        <end position="510"/>
    </location>
</feature>
<feature type="transmembrane region" description="Helical" evidence="6">
    <location>
        <begin position="90"/>
        <end position="112"/>
    </location>
</feature>
<evidence type="ECO:0000256" key="1">
    <source>
        <dbReference type="ARBA" id="ARBA00004141"/>
    </source>
</evidence>
<gene>
    <name evidence="7" type="ORF">PT974_01749</name>
</gene>
<keyword evidence="8" id="KW-1185">Reference proteome</keyword>
<dbReference type="Gene3D" id="1.20.1740.10">
    <property type="entry name" value="Amino acid/polyamine transporter I"/>
    <property type="match status" value="1"/>
</dbReference>
<evidence type="ECO:0000256" key="3">
    <source>
        <dbReference type="ARBA" id="ARBA00022692"/>
    </source>
</evidence>
<dbReference type="Proteomes" id="UP001338125">
    <property type="component" value="Unassembled WGS sequence"/>
</dbReference>
<comment type="subcellular location">
    <subcellularLocation>
        <location evidence="1">Membrane</location>
        <topology evidence="1">Multi-pass membrane protein</topology>
    </subcellularLocation>
</comment>
<proteinExistence type="predicted"/>
<feature type="transmembrane region" description="Helical" evidence="6">
    <location>
        <begin position="324"/>
        <end position="348"/>
    </location>
</feature>
<feature type="transmembrane region" description="Helical" evidence="6">
    <location>
        <begin position="424"/>
        <end position="446"/>
    </location>
</feature>
<evidence type="ECO:0000256" key="4">
    <source>
        <dbReference type="ARBA" id="ARBA00022989"/>
    </source>
</evidence>
<evidence type="ECO:0000313" key="7">
    <source>
        <dbReference type="EMBL" id="KAK5996415.1"/>
    </source>
</evidence>
<evidence type="ECO:0000313" key="8">
    <source>
        <dbReference type="Proteomes" id="UP001338125"/>
    </source>
</evidence>
<sequence length="581" mass="63419">MTPPLPGAVNILCMGSARKQEEVEVESYSSRQIATTLTARGDQHGSQEKDSKDTKEVLSIDNGAVLESNVDLDDAVLRANGHESTLARQFSWISALALGFNITNSWVGYLSNFGQSLVYGGPQVALFGLLVAFVAQFLITIGLSEIASAFPSTGGQYHFCYILSPQKAKRFTAYIIGWMSTIAWWTLTCSGISLAAITLPGIINFFDHSFVAKQWHIYLFYLSIAVITLIPLFIASRKLSLIVQFSLALSIFGFFIWLFTAVGMHEHTQPGSFLIQPSLGTSGWSDGTAWVLGVSNCMYAYGGTDGAIHISEEIHQPGRRVPQVIAMTLVIGLVTSFSLFLALMYFMIDLHAVSTSPLPSIELIYQATGNKNVTVFLVAWLLAVYITCLPAQWVTSGRLAWAFARDNGVPYSSYFSHIDPRLGFPVRTTIAAFVFVCIYGLLYLASTTAFNSIITSAVLYLNITYAVPQVILLFKGRNQSLPPRYLNLGWLGYVCNAFAVLWVVVLGVFICMPPSLPVAAGSMNYTSVVAVSLFVIVLVLWVFSGRHSFEGPEIDWELLRVANVESLKSSAGAGPASKAES</sequence>
<keyword evidence="2" id="KW-0813">Transport</keyword>
<evidence type="ECO:0000256" key="2">
    <source>
        <dbReference type="ARBA" id="ARBA00022448"/>
    </source>
</evidence>
<dbReference type="PANTHER" id="PTHR45649:SF11">
    <property type="entry name" value="TRANSPORTER, PUTATIVE (EUROFUNG)-RELATED"/>
    <property type="match status" value="1"/>
</dbReference>
<dbReference type="InterPro" id="IPR002293">
    <property type="entry name" value="AA/rel_permease1"/>
</dbReference>
<comment type="caution">
    <text evidence="7">The sequence shown here is derived from an EMBL/GenBank/DDBJ whole genome shotgun (WGS) entry which is preliminary data.</text>
</comment>
<dbReference type="Pfam" id="PF13520">
    <property type="entry name" value="AA_permease_2"/>
    <property type="match status" value="1"/>
</dbReference>
<dbReference type="PANTHER" id="PTHR45649">
    <property type="entry name" value="AMINO-ACID PERMEASE BAT1"/>
    <property type="match status" value="1"/>
</dbReference>
<feature type="transmembrane region" description="Helical" evidence="6">
    <location>
        <begin position="522"/>
        <end position="543"/>
    </location>
</feature>
<evidence type="ECO:0000256" key="5">
    <source>
        <dbReference type="ARBA" id="ARBA00023136"/>
    </source>
</evidence>